<comment type="caution">
    <text evidence="3">The sequence shown here is derived from an EMBL/GenBank/DDBJ whole genome shotgun (WGS) entry which is preliminary data.</text>
</comment>
<dbReference type="AlphaFoldDB" id="A0A9N8DS03"/>
<evidence type="ECO:0000256" key="1">
    <source>
        <dbReference type="SAM" id="SignalP"/>
    </source>
</evidence>
<dbReference type="PANTHER" id="PTHR30024">
    <property type="entry name" value="ALIPHATIC SULFONATES-BINDING PROTEIN-RELATED"/>
    <property type="match status" value="1"/>
</dbReference>
<dbReference type="Pfam" id="PF09084">
    <property type="entry name" value="NMT1"/>
    <property type="match status" value="1"/>
</dbReference>
<dbReference type="InterPro" id="IPR015168">
    <property type="entry name" value="SsuA/THI5"/>
</dbReference>
<evidence type="ECO:0000313" key="4">
    <source>
        <dbReference type="Proteomes" id="UP001153069"/>
    </source>
</evidence>
<feature type="domain" description="SsuA/THI5-like" evidence="2">
    <location>
        <begin position="41"/>
        <end position="244"/>
    </location>
</feature>
<dbReference type="SUPFAM" id="SSF53850">
    <property type="entry name" value="Periplasmic binding protein-like II"/>
    <property type="match status" value="1"/>
</dbReference>
<dbReference type="Proteomes" id="UP001153069">
    <property type="component" value="Unassembled WGS sequence"/>
</dbReference>
<accession>A0A9N8DS03</accession>
<keyword evidence="4" id="KW-1185">Reference proteome</keyword>
<keyword evidence="1" id="KW-0732">Signal</keyword>
<dbReference type="Gene3D" id="3.40.190.10">
    <property type="entry name" value="Periplasmic binding protein-like II"/>
    <property type="match status" value="1"/>
</dbReference>
<organism evidence="3 4">
    <name type="scientific">Seminavis robusta</name>
    <dbReference type="NCBI Taxonomy" id="568900"/>
    <lineage>
        <taxon>Eukaryota</taxon>
        <taxon>Sar</taxon>
        <taxon>Stramenopiles</taxon>
        <taxon>Ochrophyta</taxon>
        <taxon>Bacillariophyta</taxon>
        <taxon>Bacillariophyceae</taxon>
        <taxon>Bacillariophycidae</taxon>
        <taxon>Naviculales</taxon>
        <taxon>Naviculaceae</taxon>
        <taxon>Seminavis</taxon>
    </lineage>
</organism>
<protein>
    <submittedName>
        <fullName evidence="3">ABC-type nitrate sulfonate bicarbonate transport</fullName>
    </submittedName>
</protein>
<sequence>MRLTILKSILAAALAPFALVNAQERVVVSYQTELSAVAHKIALDKGYYSHLGLDVVMEWYPSGAPQVKAAVEDNAWDFGGAGVVPNIIGGPQGILGVGISMDQSATNQLMGNKEGVATWPPESMAGIPVVISPNSTGDYVVQACLKSQGFNIQDVEFIYAQQAEVIGNMTPGPDGTAKATLGGLWAPNTYKLLGSVNGSDTICSGASVYATVTGGHMVRKQFAEEKPMTVAKVLSGWLRSVNFINTESNKEEVLDYMSAFFAEKDVNIPRSSLELDLRLVGLFGLQQQLDLMERRGEPPLSNYDIWTNEVGNFMLENGVISTLTDPTTYIDDKYMRMVNDDPQLKDWAEGKEVLGSTGSAATSFQTQYFFSLLVSTVLVVAGIMAR</sequence>
<proteinExistence type="predicted"/>
<reference evidence="3" key="1">
    <citation type="submission" date="2020-06" db="EMBL/GenBank/DDBJ databases">
        <authorList>
            <consortium name="Plant Systems Biology data submission"/>
        </authorList>
    </citation>
    <scope>NUCLEOTIDE SEQUENCE</scope>
    <source>
        <strain evidence="3">D6</strain>
    </source>
</reference>
<dbReference type="PANTHER" id="PTHR30024:SF42">
    <property type="entry name" value="ALIPHATIC SULFONATES-BINDING PROTEIN-RELATED"/>
    <property type="match status" value="1"/>
</dbReference>
<evidence type="ECO:0000313" key="3">
    <source>
        <dbReference type="EMBL" id="CAB9507977.1"/>
    </source>
</evidence>
<evidence type="ECO:0000259" key="2">
    <source>
        <dbReference type="Pfam" id="PF09084"/>
    </source>
</evidence>
<gene>
    <name evidence="3" type="ORF">SEMRO_327_G118410.1</name>
</gene>
<feature type="signal peptide" evidence="1">
    <location>
        <begin position="1"/>
        <end position="22"/>
    </location>
</feature>
<name>A0A9N8DS03_9STRA</name>
<dbReference type="EMBL" id="CAICTM010000326">
    <property type="protein sequence ID" value="CAB9507977.1"/>
    <property type="molecule type" value="Genomic_DNA"/>
</dbReference>
<feature type="chain" id="PRO_5040411093" evidence="1">
    <location>
        <begin position="23"/>
        <end position="386"/>
    </location>
</feature>